<protein>
    <recommendedName>
        <fullName evidence="7">RNA 3'-terminal phosphate cyclase-like protein</fullName>
    </recommendedName>
</protein>
<feature type="domain" description="RNA 3'-terminal phosphate cyclase" evidence="8">
    <location>
        <begin position="7"/>
        <end position="337"/>
    </location>
</feature>
<dbReference type="InterPro" id="IPR016443">
    <property type="entry name" value="RNA3'_term_phos_cyc_type_2"/>
</dbReference>
<dbReference type="Proteomes" id="UP000887568">
    <property type="component" value="Unplaced"/>
</dbReference>
<evidence type="ECO:0000256" key="6">
    <source>
        <dbReference type="ARBA" id="ARBA00065529"/>
    </source>
</evidence>
<dbReference type="GO" id="GO:0042274">
    <property type="term" value="P:ribosomal small subunit biogenesis"/>
    <property type="evidence" value="ECO:0007669"/>
    <property type="project" value="UniProtKB-ARBA"/>
</dbReference>
<dbReference type="FunFam" id="3.65.10.20:FF:000001">
    <property type="entry name" value="RNA terminal phosphate cyclase-like 1"/>
    <property type="match status" value="1"/>
</dbReference>
<reference evidence="10" key="1">
    <citation type="submission" date="2022-11" db="UniProtKB">
        <authorList>
            <consortium name="EnsemblMetazoa"/>
        </authorList>
    </citation>
    <scope>IDENTIFICATION</scope>
</reference>
<dbReference type="OrthoDB" id="1911237at2759"/>
<evidence type="ECO:0000313" key="11">
    <source>
        <dbReference type="Proteomes" id="UP000887568"/>
    </source>
</evidence>
<dbReference type="CDD" id="cd00875">
    <property type="entry name" value="RNA_Cyclase_Class_I"/>
    <property type="match status" value="1"/>
</dbReference>
<evidence type="ECO:0000256" key="3">
    <source>
        <dbReference type="ARBA" id="ARBA00022517"/>
    </source>
</evidence>
<evidence type="ECO:0000313" key="10">
    <source>
        <dbReference type="EnsemblMetazoa" id="XP_038056567.1"/>
    </source>
</evidence>
<dbReference type="NCBIfam" id="TIGR03400">
    <property type="entry name" value="18S_RNA_Rcl1p"/>
    <property type="match status" value="1"/>
</dbReference>
<comment type="function">
    <text evidence="5">As part of the small subunit (SSU) processome, it plays a role in 40S-ribosomal-subunit biogenesis in the early pre-rRNA processing steps at sites A0, A1 and A2 that are required for proper maturation of the 18S RNA. Activates BMS1 by promoting GDP/GTP exchange. Does not have cyclase activity.</text>
</comment>
<dbReference type="InterPro" id="IPR023797">
    <property type="entry name" value="RNA3'_phos_cyclase_dom"/>
</dbReference>
<dbReference type="EnsemblMetazoa" id="XM_038200639.1">
    <property type="protein sequence ID" value="XP_038056567.1"/>
    <property type="gene ID" value="LOC119728410"/>
</dbReference>
<feature type="domain" description="RNA 3'-terminal phosphate cyclase insert" evidence="9">
    <location>
        <begin position="181"/>
        <end position="283"/>
    </location>
</feature>
<comment type="subunit">
    <text evidence="6">Part of the small subunit (SSU) processome, composed of more than 70 proteins and the RNA chaperone small nucleolar RNA (snoRNA) U3. Interacts with BMS1.</text>
</comment>
<dbReference type="InterPro" id="IPR013792">
    <property type="entry name" value="RNA3'P_cycl/enolpyr_Trfase_a/b"/>
</dbReference>
<dbReference type="Pfam" id="PF01137">
    <property type="entry name" value="RTC"/>
    <property type="match status" value="1"/>
</dbReference>
<dbReference type="InterPro" id="IPR013791">
    <property type="entry name" value="RNA3'-term_phos_cycl_insert"/>
</dbReference>
<evidence type="ECO:0000256" key="2">
    <source>
        <dbReference type="ARBA" id="ARBA00007089"/>
    </source>
</evidence>
<evidence type="ECO:0000256" key="7">
    <source>
        <dbReference type="ARBA" id="ARBA00069298"/>
    </source>
</evidence>
<proteinExistence type="inferred from homology"/>
<dbReference type="PROSITE" id="PS01287">
    <property type="entry name" value="RTC"/>
    <property type="match status" value="1"/>
</dbReference>
<dbReference type="SUPFAM" id="SSF55205">
    <property type="entry name" value="EPT/RTPC-like"/>
    <property type="match status" value="1"/>
</dbReference>
<evidence type="ECO:0000256" key="1">
    <source>
        <dbReference type="ARBA" id="ARBA00004604"/>
    </source>
</evidence>
<dbReference type="Gene3D" id="3.30.360.20">
    <property type="entry name" value="RNA 3'-terminal phosphate cyclase, insert domain"/>
    <property type="match status" value="1"/>
</dbReference>
<evidence type="ECO:0000256" key="4">
    <source>
        <dbReference type="ARBA" id="ARBA00023242"/>
    </source>
</evidence>
<comment type="subcellular location">
    <subcellularLocation>
        <location evidence="1">Nucleus</location>
        <location evidence="1">Nucleolus</location>
    </subcellularLocation>
</comment>
<dbReference type="OMA" id="YTDQNKG"/>
<accession>A0A913ZYC7</accession>
<name>A0A913ZYC7_PATMI</name>
<evidence type="ECO:0000259" key="8">
    <source>
        <dbReference type="Pfam" id="PF01137"/>
    </source>
</evidence>
<sequence>MAATTVKYEGCNFFRQRLVLATLSGKPVKISKIRHKDDEPGLRDFEASLIRLLDKVTNGSRIEVNETGTSVLYQPGLLSGGNVEHDCNTQRAIGYYLEALICLAPFMKKPIKAVLRGVTNDQVDPSVDIIRTVTFPLLRKFYIDEGLELKITRRGAPPDGGGEVIFKCPIKKNLRPLQFIKPGKIKRVRGVAYAMRVSPAVANRIVDAARSILNQFLPDIYIYTDHMKGPQSGKSPGFGLSLVAETTEGAFLSAELSSNQKGQTPTIPEDLGKQTAMLLMEEIYRGGCVDSRHQSLAMLFMALGQSDVSKLLTGPLSPYSIQFLRHMRDFFQLMFKMEVQQGSQGEEQEAEEEAGHRRGGDKVILTCVGVGFTNLSKTTL</sequence>
<dbReference type="InterPro" id="IPR000228">
    <property type="entry name" value="RNA3'_term_phos_cyc"/>
</dbReference>
<dbReference type="CTD" id="10171"/>
<dbReference type="RefSeq" id="XP_038056567.1">
    <property type="nucleotide sequence ID" value="XM_038200639.1"/>
</dbReference>
<keyword evidence="4" id="KW-0539">Nucleus</keyword>
<dbReference type="Pfam" id="PF05189">
    <property type="entry name" value="RTC_insert"/>
    <property type="match status" value="1"/>
</dbReference>
<dbReference type="FunFam" id="3.30.360.20:FF:000001">
    <property type="entry name" value="RNA terminal phosphate cyclase-like 1"/>
    <property type="match status" value="1"/>
</dbReference>
<dbReference type="GO" id="GO:0000479">
    <property type="term" value="P:endonucleolytic cleavage of tricistronic rRNA transcript (SSU-rRNA, 5.8S rRNA, LSU-rRNA)"/>
    <property type="evidence" value="ECO:0007669"/>
    <property type="project" value="TreeGrafter"/>
</dbReference>
<dbReference type="PANTHER" id="PTHR11096:SF1">
    <property type="entry name" value="RNA 3'-TERMINAL PHOSPHATE CYCLASE-LIKE PROTEIN"/>
    <property type="match status" value="1"/>
</dbReference>
<dbReference type="PANTHER" id="PTHR11096">
    <property type="entry name" value="RNA 3' TERMINAL PHOSPHATE CYCLASE"/>
    <property type="match status" value="1"/>
</dbReference>
<dbReference type="AlphaFoldDB" id="A0A913ZYC7"/>
<dbReference type="InterPro" id="IPR020719">
    <property type="entry name" value="RNA3'_term_phos_cycl-like_CS"/>
</dbReference>
<dbReference type="InterPro" id="IPR036553">
    <property type="entry name" value="RPTC_insert"/>
</dbReference>
<dbReference type="PIRSF" id="PIRSF005378">
    <property type="entry name" value="RNA3'_term_phos_cycl_euk"/>
    <property type="match status" value="1"/>
</dbReference>
<comment type="similarity">
    <text evidence="2">Belongs to the RNA 3'-terminal cyclase family. Type 2 subfamily.</text>
</comment>
<dbReference type="GO" id="GO:0004521">
    <property type="term" value="F:RNA endonuclease activity"/>
    <property type="evidence" value="ECO:0007669"/>
    <property type="project" value="TreeGrafter"/>
</dbReference>
<keyword evidence="3" id="KW-0690">Ribosome biogenesis</keyword>
<organism evidence="10 11">
    <name type="scientific">Patiria miniata</name>
    <name type="common">Bat star</name>
    <name type="synonym">Asterina miniata</name>
    <dbReference type="NCBI Taxonomy" id="46514"/>
    <lineage>
        <taxon>Eukaryota</taxon>
        <taxon>Metazoa</taxon>
        <taxon>Echinodermata</taxon>
        <taxon>Eleutherozoa</taxon>
        <taxon>Asterozoa</taxon>
        <taxon>Asteroidea</taxon>
        <taxon>Valvatacea</taxon>
        <taxon>Valvatida</taxon>
        <taxon>Asterinidae</taxon>
        <taxon>Patiria</taxon>
    </lineage>
</organism>
<dbReference type="Gene3D" id="3.65.10.20">
    <property type="entry name" value="RNA 3'-terminal phosphate cyclase domain"/>
    <property type="match status" value="1"/>
</dbReference>
<dbReference type="GO" id="GO:0005730">
    <property type="term" value="C:nucleolus"/>
    <property type="evidence" value="ECO:0007669"/>
    <property type="project" value="UniProtKB-SubCell"/>
</dbReference>
<evidence type="ECO:0000259" key="9">
    <source>
        <dbReference type="Pfam" id="PF05189"/>
    </source>
</evidence>
<evidence type="ECO:0000256" key="5">
    <source>
        <dbReference type="ARBA" id="ARBA00056741"/>
    </source>
</evidence>
<keyword evidence="11" id="KW-1185">Reference proteome</keyword>
<dbReference type="InterPro" id="IPR037136">
    <property type="entry name" value="RNA3'_phos_cyclase_dom_sf"/>
</dbReference>
<dbReference type="GeneID" id="119728410"/>